<dbReference type="PANTHER" id="PTHR22642:SF2">
    <property type="entry name" value="PROTEIN LONG AFTER FAR-RED 3"/>
    <property type="match status" value="1"/>
</dbReference>
<dbReference type="RefSeq" id="WP_202954789.1">
    <property type="nucleotide sequence ID" value="NZ_JAPCID010000001.1"/>
</dbReference>
<evidence type="ECO:0000256" key="1">
    <source>
        <dbReference type="SAM" id="MobiDB-lite"/>
    </source>
</evidence>
<reference evidence="3" key="1">
    <citation type="submission" date="2022-10" db="EMBL/GenBank/DDBJ databases">
        <title>The WGS of Solirubrobacter sp. CPCC 204708.</title>
        <authorList>
            <person name="Jiang Z."/>
        </authorList>
    </citation>
    <scope>NUCLEOTIDE SEQUENCE</scope>
    <source>
        <strain evidence="3">CPCC 204708</strain>
    </source>
</reference>
<dbReference type="InterPro" id="IPR032466">
    <property type="entry name" value="Metal_Hydrolase"/>
</dbReference>
<dbReference type="PANTHER" id="PTHR22642">
    <property type="entry name" value="IMIDAZOLONEPROPIONASE"/>
    <property type="match status" value="1"/>
</dbReference>
<dbReference type="Gene3D" id="3.20.20.140">
    <property type="entry name" value="Metal-dependent hydrolases"/>
    <property type="match status" value="1"/>
</dbReference>
<dbReference type="InterPro" id="IPR011059">
    <property type="entry name" value="Metal-dep_hydrolase_composite"/>
</dbReference>
<dbReference type="Gene3D" id="2.30.40.10">
    <property type="entry name" value="Urease, subunit C, domain 1"/>
    <property type="match status" value="1"/>
</dbReference>
<proteinExistence type="predicted"/>
<feature type="region of interest" description="Disordered" evidence="1">
    <location>
        <begin position="524"/>
        <end position="544"/>
    </location>
</feature>
<protein>
    <submittedName>
        <fullName evidence="3">Amidohydrolase</fullName>
    </submittedName>
</protein>
<organism evidence="3 4">
    <name type="scientific">Solirubrobacter deserti</name>
    <dbReference type="NCBI Taxonomy" id="2282478"/>
    <lineage>
        <taxon>Bacteria</taxon>
        <taxon>Bacillati</taxon>
        <taxon>Actinomycetota</taxon>
        <taxon>Thermoleophilia</taxon>
        <taxon>Solirubrobacterales</taxon>
        <taxon>Solirubrobacteraceae</taxon>
        <taxon>Solirubrobacter</taxon>
    </lineage>
</organism>
<feature type="domain" description="Amidohydrolase 3" evidence="2">
    <location>
        <begin position="49"/>
        <end position="522"/>
    </location>
</feature>
<dbReference type="Proteomes" id="UP001147700">
    <property type="component" value="Unassembled WGS sequence"/>
</dbReference>
<accession>A0ABT4RBL4</accession>
<gene>
    <name evidence="3" type="ORF">OJ962_00320</name>
</gene>
<dbReference type="EMBL" id="JAPCID010000001">
    <property type="protein sequence ID" value="MDA0135922.1"/>
    <property type="molecule type" value="Genomic_DNA"/>
</dbReference>
<name>A0ABT4RBL4_9ACTN</name>
<evidence type="ECO:0000313" key="4">
    <source>
        <dbReference type="Proteomes" id="UP001147700"/>
    </source>
</evidence>
<dbReference type="CDD" id="cd01300">
    <property type="entry name" value="YtcJ_like"/>
    <property type="match status" value="1"/>
</dbReference>
<dbReference type="SUPFAM" id="SSF51338">
    <property type="entry name" value="Composite domain of metallo-dependent hydrolases"/>
    <property type="match status" value="1"/>
</dbReference>
<evidence type="ECO:0000259" key="2">
    <source>
        <dbReference type="Pfam" id="PF07969"/>
    </source>
</evidence>
<dbReference type="SUPFAM" id="SSF51556">
    <property type="entry name" value="Metallo-dependent hydrolases"/>
    <property type="match status" value="1"/>
</dbReference>
<feature type="compositionally biased region" description="Polar residues" evidence="1">
    <location>
        <begin position="526"/>
        <end position="544"/>
    </location>
</feature>
<keyword evidence="4" id="KW-1185">Reference proteome</keyword>
<dbReference type="InterPro" id="IPR033932">
    <property type="entry name" value="YtcJ-like"/>
</dbReference>
<dbReference type="InterPro" id="IPR013108">
    <property type="entry name" value="Amidohydro_3"/>
</dbReference>
<dbReference type="Pfam" id="PF07969">
    <property type="entry name" value="Amidohydro_3"/>
    <property type="match status" value="1"/>
</dbReference>
<evidence type="ECO:0000313" key="3">
    <source>
        <dbReference type="EMBL" id="MDA0135922.1"/>
    </source>
</evidence>
<comment type="caution">
    <text evidence="3">The sequence shown here is derived from an EMBL/GenBank/DDBJ whole genome shotgun (WGS) entry which is preliminary data.</text>
</comment>
<dbReference type="Gene3D" id="3.10.310.70">
    <property type="match status" value="1"/>
</dbReference>
<sequence length="544" mass="58169">MPADLAIIEAWVRTLDPERPFTHAVAMKDGLIVALGDDVRAACDAKTHVIDARGAALVPGLVDSHLHPFWGAELARGVDLSACRTPADTLTALRAGKPQRGWLFGWGLDYDAAPTPAQLEDALPGVAVFVRMMDMHTALATPTALRYAQVTGTETFSDNSAVVVDEDGVPTGELREGAAHDLVLRAAPRLRWPDLRARHVENLRRLNALGLTGAHVMDGDLATHELLRDLEGTGELSLRLRVPHWIQPDMSDRHIELLLGTRDARGELWTGGVAKFFADGVIDAGTAWLEAPDTHGEGITPFWPDPERMADVMKRFADAGFQLATHTIGDAAARFTLGAYLRAGAAPGVRHRLEHLEAIPDDLVQSIPRAGVVASMQPVHLAALRGDGSGNWNERLGPERAARAFRMRDLLDAGAVLTLGSDWPVADADPRLGLAAAQLRRVPSTPEALAVRPDQALTAEEALAGYTTVPALVAGESLVAGRIREGMRADLTGLAVDPVELPAAQLPDNPVWLTVVGGRVVHQTDDNQASTSSGVRSRTTLSPA</sequence>